<gene>
    <name evidence="2" type="ORF">DZC73_28880</name>
</gene>
<accession>A0A3N7HIE5</accession>
<keyword evidence="3" id="KW-1185">Reference proteome</keyword>
<dbReference type="Gene3D" id="2.120.10.30">
    <property type="entry name" value="TolB, C-terminal domain"/>
    <property type="match status" value="1"/>
</dbReference>
<evidence type="ECO:0000313" key="3">
    <source>
        <dbReference type="Proteomes" id="UP000267464"/>
    </source>
</evidence>
<organism evidence="2 3">
    <name type="scientific">Piscinibacter terrae</name>
    <dbReference type="NCBI Taxonomy" id="2496871"/>
    <lineage>
        <taxon>Bacteria</taxon>
        <taxon>Pseudomonadati</taxon>
        <taxon>Pseudomonadota</taxon>
        <taxon>Betaproteobacteria</taxon>
        <taxon>Burkholderiales</taxon>
        <taxon>Sphaerotilaceae</taxon>
        <taxon>Piscinibacter</taxon>
    </lineage>
</organism>
<name>A0A3N7HIE5_9BURK</name>
<reference evidence="2 3" key="2">
    <citation type="submission" date="2018-12" db="EMBL/GenBank/DDBJ databases">
        <title>Rhizobacter gummiphilus sp. nov., a rubber-degrading bacterium isolated from the soil of a botanical garden in Japan.</title>
        <authorList>
            <person name="Shunsuke S.S."/>
        </authorList>
    </citation>
    <scope>NUCLEOTIDE SEQUENCE [LARGE SCALE GENOMIC DNA]</scope>
    <source>
        <strain evidence="2 3">S-16</strain>
    </source>
</reference>
<dbReference type="AlphaFoldDB" id="A0A3N7HIE5"/>
<feature type="compositionally biased region" description="Pro residues" evidence="1">
    <location>
        <begin position="36"/>
        <end position="46"/>
    </location>
</feature>
<protein>
    <recommendedName>
        <fullName evidence="4">WD40-like Beta Propeller Repeat</fullName>
    </recommendedName>
</protein>
<proteinExistence type="predicted"/>
<dbReference type="InterPro" id="IPR011659">
    <property type="entry name" value="WD40"/>
</dbReference>
<feature type="region of interest" description="Disordered" evidence="1">
    <location>
        <begin position="30"/>
        <end position="51"/>
    </location>
</feature>
<evidence type="ECO:0000256" key="1">
    <source>
        <dbReference type="SAM" id="MobiDB-lite"/>
    </source>
</evidence>
<dbReference type="Pfam" id="PF07676">
    <property type="entry name" value="PD40"/>
    <property type="match status" value="1"/>
</dbReference>
<dbReference type="InterPro" id="IPR011042">
    <property type="entry name" value="6-blade_b-propeller_TolB-like"/>
</dbReference>
<evidence type="ECO:0000313" key="2">
    <source>
        <dbReference type="EMBL" id="RQP21253.1"/>
    </source>
</evidence>
<dbReference type="Proteomes" id="UP000267464">
    <property type="component" value="Unassembled WGS sequence"/>
</dbReference>
<evidence type="ECO:0008006" key="4">
    <source>
        <dbReference type="Google" id="ProtNLM"/>
    </source>
</evidence>
<sequence>MDVMSKKSGYIQAAGAVLALAIVAGCGGGGSSSAPTPTPTPPPPGPGGSGAMFYTQAGSASRLDVSAGVESKKALATDSNDQLGYGGGLFTDVTVVTHTTAAPNEYTVNLWQYTAGTFQFVKSLPVISSAGLRVSGPVQPSSDGTRFALHTIENNGLGTPDTDHIYAVDASANVLMHASGLHDPVWLGASAIVAAGDDGLFSIPLAAPSTPVRIGAIGLGSAGNAPSQPAVSPDGSAIAFIQGGALWRINVDGSSLTQLSQVHAGQAWPAWSPDGTKVTVVRGDCPPLGSGSPEPDIVPLSATTANQDVTSTAAVMKQGSVPARSCGPVYWTAS</sequence>
<dbReference type="SUPFAM" id="SSF82171">
    <property type="entry name" value="DPP6 N-terminal domain-like"/>
    <property type="match status" value="1"/>
</dbReference>
<reference evidence="2 3" key="1">
    <citation type="submission" date="2018-08" db="EMBL/GenBank/DDBJ databases">
        <authorList>
            <person name="Khan S.A."/>
            <person name="Jeon C.O."/>
            <person name="Chun B.H."/>
            <person name="Jeong S.E."/>
        </authorList>
    </citation>
    <scope>NUCLEOTIDE SEQUENCE [LARGE SCALE GENOMIC DNA]</scope>
    <source>
        <strain evidence="2 3">S-16</strain>
    </source>
</reference>
<dbReference type="EMBL" id="QUSW01000012">
    <property type="protein sequence ID" value="RQP21253.1"/>
    <property type="molecule type" value="Genomic_DNA"/>
</dbReference>
<comment type="caution">
    <text evidence="2">The sequence shown here is derived from an EMBL/GenBank/DDBJ whole genome shotgun (WGS) entry which is preliminary data.</text>
</comment>
<dbReference type="PROSITE" id="PS51257">
    <property type="entry name" value="PROKAR_LIPOPROTEIN"/>
    <property type="match status" value="1"/>
</dbReference>